<name>A0A0E9SWU4_ANGAN</name>
<proteinExistence type="predicted"/>
<reference evidence="1" key="2">
    <citation type="journal article" date="2015" name="Fish Shellfish Immunol.">
        <title>Early steps in the European eel (Anguilla anguilla)-Vibrio vulnificus interaction in the gills: Role of the RtxA13 toxin.</title>
        <authorList>
            <person name="Callol A."/>
            <person name="Pajuelo D."/>
            <person name="Ebbesson L."/>
            <person name="Teles M."/>
            <person name="MacKenzie S."/>
            <person name="Amaro C."/>
        </authorList>
    </citation>
    <scope>NUCLEOTIDE SEQUENCE</scope>
</reference>
<sequence>MANVQKRKRISRLYSKQTNNELEEMIKNVLEICLFLCWFVRDNTHLSTFLLVPKIRVINQIFPVVPWKVNN</sequence>
<accession>A0A0E9SWU4</accession>
<reference evidence="1" key="1">
    <citation type="submission" date="2014-11" db="EMBL/GenBank/DDBJ databases">
        <authorList>
            <person name="Amaro Gonzalez C."/>
        </authorList>
    </citation>
    <scope>NUCLEOTIDE SEQUENCE</scope>
</reference>
<evidence type="ECO:0000313" key="1">
    <source>
        <dbReference type="EMBL" id="JAH45741.1"/>
    </source>
</evidence>
<protein>
    <submittedName>
        <fullName evidence="1">Uncharacterized protein</fullName>
    </submittedName>
</protein>
<organism evidence="1">
    <name type="scientific">Anguilla anguilla</name>
    <name type="common">European freshwater eel</name>
    <name type="synonym">Muraena anguilla</name>
    <dbReference type="NCBI Taxonomy" id="7936"/>
    <lineage>
        <taxon>Eukaryota</taxon>
        <taxon>Metazoa</taxon>
        <taxon>Chordata</taxon>
        <taxon>Craniata</taxon>
        <taxon>Vertebrata</taxon>
        <taxon>Euteleostomi</taxon>
        <taxon>Actinopterygii</taxon>
        <taxon>Neopterygii</taxon>
        <taxon>Teleostei</taxon>
        <taxon>Anguilliformes</taxon>
        <taxon>Anguillidae</taxon>
        <taxon>Anguilla</taxon>
    </lineage>
</organism>
<dbReference type="AlphaFoldDB" id="A0A0E9SWU4"/>
<dbReference type="EMBL" id="GBXM01062836">
    <property type="protein sequence ID" value="JAH45741.1"/>
    <property type="molecule type" value="Transcribed_RNA"/>
</dbReference>